<dbReference type="STRING" id="41427.A0A182ISR6"/>
<keyword evidence="4" id="KW-0808">Transferase</keyword>
<keyword evidence="5" id="KW-0547">Nucleotide-binding</keyword>
<keyword evidence="7" id="KW-0067">ATP-binding</keyword>
<dbReference type="GO" id="GO:0008353">
    <property type="term" value="F:RNA polymerase II CTD heptapeptide repeat kinase activity"/>
    <property type="evidence" value="ECO:0007669"/>
    <property type="project" value="UniProtKB-EC"/>
</dbReference>
<dbReference type="GO" id="GO:0004693">
    <property type="term" value="F:cyclin-dependent protein serine/threonine kinase activity"/>
    <property type="evidence" value="ECO:0007669"/>
    <property type="project" value="UniProtKB-EC"/>
</dbReference>
<dbReference type="Gene3D" id="3.30.200.20">
    <property type="entry name" value="Phosphorylase Kinase, domain 1"/>
    <property type="match status" value="1"/>
</dbReference>
<protein>
    <submittedName>
        <fullName evidence="12">Uncharacterized protein</fullName>
    </submittedName>
</protein>
<accession>A0A182ISR6</accession>
<evidence type="ECO:0000256" key="11">
    <source>
        <dbReference type="ARBA" id="ARBA00049280"/>
    </source>
</evidence>
<dbReference type="PANTHER" id="PTHR24056:SF334">
    <property type="entry name" value="CYCLIN-DEPENDENT KINASE 1"/>
    <property type="match status" value="1"/>
</dbReference>
<keyword evidence="2" id="KW-0723">Serine/threonine-protein kinase</keyword>
<keyword evidence="8" id="KW-0539">Nucleus</keyword>
<evidence type="ECO:0000256" key="7">
    <source>
        <dbReference type="ARBA" id="ARBA00022840"/>
    </source>
</evidence>
<organism evidence="12">
    <name type="scientific">Anopheles atroparvus</name>
    <name type="common">European mosquito</name>
    <dbReference type="NCBI Taxonomy" id="41427"/>
    <lineage>
        <taxon>Eukaryota</taxon>
        <taxon>Metazoa</taxon>
        <taxon>Ecdysozoa</taxon>
        <taxon>Arthropoda</taxon>
        <taxon>Hexapoda</taxon>
        <taxon>Insecta</taxon>
        <taxon>Pterygota</taxon>
        <taxon>Neoptera</taxon>
        <taxon>Endopterygota</taxon>
        <taxon>Diptera</taxon>
        <taxon>Nematocera</taxon>
        <taxon>Culicoidea</taxon>
        <taxon>Culicidae</taxon>
        <taxon>Anophelinae</taxon>
        <taxon>Anopheles</taxon>
    </lineage>
</organism>
<evidence type="ECO:0000256" key="9">
    <source>
        <dbReference type="ARBA" id="ARBA00047811"/>
    </source>
</evidence>
<dbReference type="InterPro" id="IPR000719">
    <property type="entry name" value="Prot_kinase_dom"/>
</dbReference>
<comment type="subcellular location">
    <subcellularLocation>
        <location evidence="1">Nucleus</location>
    </subcellularLocation>
</comment>
<dbReference type="SUPFAM" id="SSF56112">
    <property type="entry name" value="Protein kinase-like (PK-like)"/>
    <property type="match status" value="1"/>
</dbReference>
<dbReference type="InterPro" id="IPR050108">
    <property type="entry name" value="CDK"/>
</dbReference>
<dbReference type="GO" id="GO:0005524">
    <property type="term" value="F:ATP binding"/>
    <property type="evidence" value="ECO:0007669"/>
    <property type="project" value="UniProtKB-KW"/>
</dbReference>
<evidence type="ECO:0000256" key="8">
    <source>
        <dbReference type="ARBA" id="ARBA00023242"/>
    </source>
</evidence>
<dbReference type="InterPro" id="IPR011009">
    <property type="entry name" value="Kinase-like_dom_sf"/>
</dbReference>
<evidence type="ECO:0000256" key="6">
    <source>
        <dbReference type="ARBA" id="ARBA00022777"/>
    </source>
</evidence>
<evidence type="ECO:0000256" key="10">
    <source>
        <dbReference type="ARBA" id="ARBA00048367"/>
    </source>
</evidence>
<dbReference type="VEuPathDB" id="VectorBase:AATE004768"/>
<dbReference type="GO" id="GO:0005634">
    <property type="term" value="C:nucleus"/>
    <property type="evidence" value="ECO:0007669"/>
    <property type="project" value="UniProtKB-SubCell"/>
</dbReference>
<dbReference type="Gene3D" id="1.10.510.10">
    <property type="entry name" value="Transferase(Phosphotransferase) domain 1"/>
    <property type="match status" value="1"/>
</dbReference>
<keyword evidence="6" id="KW-0418">Kinase</keyword>
<comment type="catalytic activity">
    <reaction evidence="9">
        <text>L-threonyl-[protein] + ATP = O-phospho-L-threonyl-[protein] + ADP + H(+)</text>
        <dbReference type="Rhea" id="RHEA:46608"/>
        <dbReference type="Rhea" id="RHEA-COMP:11060"/>
        <dbReference type="Rhea" id="RHEA-COMP:11605"/>
        <dbReference type="ChEBI" id="CHEBI:15378"/>
        <dbReference type="ChEBI" id="CHEBI:30013"/>
        <dbReference type="ChEBI" id="CHEBI:30616"/>
        <dbReference type="ChEBI" id="CHEBI:61977"/>
        <dbReference type="ChEBI" id="CHEBI:456216"/>
        <dbReference type="EC" id="2.7.11.22"/>
    </reaction>
</comment>
<sequence>MPYDYERIKLMRLEAFGMVYAGRDRVSGKPVLMKIVHKKDGSIPQSIVGNISLLKQLQHRNLARLLNVVTELTCHILIFEHFPMDLGQYMRSLPPGEMLDPVQVKVYLHQITDAVLFCHNRQVLHRNLMPANLLIDAQGTIKVTDFDLPSSNWTEELGLLWYRAPEVLLGSTSCSGAADIWSIGCIFAELATRMPLFPGATPAEQLCCIFTILVTPTKENCPDFTDLLPHYQLTVPCSIQNKLASQVPNLGAAGIDLLKRCLEYNPTLRISAKQILEHEYFGPEAR</sequence>
<dbReference type="AlphaFoldDB" id="A0A182ISR6"/>
<comment type="catalytic activity">
    <reaction evidence="11">
        <text>[DNA-directed RNA polymerase] + ATP = phospho-[DNA-directed RNA polymerase] + ADP + H(+)</text>
        <dbReference type="Rhea" id="RHEA:10216"/>
        <dbReference type="Rhea" id="RHEA-COMP:11321"/>
        <dbReference type="Rhea" id="RHEA-COMP:11322"/>
        <dbReference type="ChEBI" id="CHEBI:15378"/>
        <dbReference type="ChEBI" id="CHEBI:30616"/>
        <dbReference type="ChEBI" id="CHEBI:43176"/>
        <dbReference type="ChEBI" id="CHEBI:68546"/>
        <dbReference type="ChEBI" id="CHEBI:456216"/>
        <dbReference type="EC" id="2.7.11.23"/>
    </reaction>
</comment>
<comment type="catalytic activity">
    <reaction evidence="10">
        <text>L-seryl-[protein] + ATP = O-phospho-L-seryl-[protein] + ADP + H(+)</text>
        <dbReference type="Rhea" id="RHEA:17989"/>
        <dbReference type="Rhea" id="RHEA-COMP:9863"/>
        <dbReference type="Rhea" id="RHEA-COMP:11604"/>
        <dbReference type="ChEBI" id="CHEBI:15378"/>
        <dbReference type="ChEBI" id="CHEBI:29999"/>
        <dbReference type="ChEBI" id="CHEBI:30616"/>
        <dbReference type="ChEBI" id="CHEBI:83421"/>
        <dbReference type="ChEBI" id="CHEBI:456216"/>
        <dbReference type="EC" id="2.7.11.22"/>
    </reaction>
</comment>
<dbReference type="GO" id="GO:0000086">
    <property type="term" value="P:G2/M transition of mitotic cell cycle"/>
    <property type="evidence" value="ECO:0007669"/>
    <property type="project" value="TreeGrafter"/>
</dbReference>
<evidence type="ECO:0000256" key="5">
    <source>
        <dbReference type="ARBA" id="ARBA00022741"/>
    </source>
</evidence>
<dbReference type="EnsemblMetazoa" id="AATE004768-RA">
    <property type="protein sequence ID" value="AATE004768-PA.1"/>
    <property type="gene ID" value="AATE004768"/>
</dbReference>
<dbReference type="Pfam" id="PF00069">
    <property type="entry name" value="Pkinase"/>
    <property type="match status" value="1"/>
</dbReference>
<dbReference type="PANTHER" id="PTHR24056">
    <property type="entry name" value="CELL DIVISION PROTEIN KINASE"/>
    <property type="match status" value="1"/>
</dbReference>
<evidence type="ECO:0000256" key="2">
    <source>
        <dbReference type="ARBA" id="ARBA00022527"/>
    </source>
</evidence>
<reference evidence="12" key="1">
    <citation type="submission" date="2022-08" db="UniProtKB">
        <authorList>
            <consortium name="EnsemblMetazoa"/>
        </authorList>
    </citation>
    <scope>IDENTIFICATION</scope>
    <source>
        <strain evidence="12">EBRO</strain>
    </source>
</reference>
<name>A0A182ISR6_ANOAO</name>
<keyword evidence="3" id="KW-0597">Phosphoprotein</keyword>
<evidence type="ECO:0000256" key="1">
    <source>
        <dbReference type="ARBA" id="ARBA00004123"/>
    </source>
</evidence>
<proteinExistence type="predicted"/>
<dbReference type="PROSITE" id="PS50011">
    <property type="entry name" value="PROTEIN_KINASE_DOM"/>
    <property type="match status" value="1"/>
</dbReference>
<dbReference type="GO" id="GO:0007095">
    <property type="term" value="P:mitotic G2 DNA damage checkpoint signaling"/>
    <property type="evidence" value="ECO:0007669"/>
    <property type="project" value="TreeGrafter"/>
</dbReference>
<dbReference type="FunFam" id="1.10.510.10:FF:000624">
    <property type="entry name" value="Mitogen-activated protein kinase"/>
    <property type="match status" value="1"/>
</dbReference>
<evidence type="ECO:0000313" key="12">
    <source>
        <dbReference type="EnsemblMetazoa" id="AATE004768-PA.1"/>
    </source>
</evidence>
<evidence type="ECO:0000256" key="3">
    <source>
        <dbReference type="ARBA" id="ARBA00022553"/>
    </source>
</evidence>
<evidence type="ECO:0000256" key="4">
    <source>
        <dbReference type="ARBA" id="ARBA00022679"/>
    </source>
</evidence>